<reference evidence="3" key="1">
    <citation type="submission" date="2016-02" db="EMBL/GenBank/DDBJ databases">
        <authorList>
            <person name="Wibberg D."/>
        </authorList>
    </citation>
    <scope>NUCLEOTIDE SEQUENCE [LARGE SCALE GENOMIC DNA]</scope>
</reference>
<dbReference type="AlphaFoldDB" id="A0A1C3NWD4"/>
<name>A0A1C3NWD4_9ACTN</name>
<protein>
    <submittedName>
        <fullName evidence="2">Uncharacterized protein</fullName>
    </submittedName>
</protein>
<evidence type="ECO:0000256" key="1">
    <source>
        <dbReference type="SAM" id="MobiDB-lite"/>
    </source>
</evidence>
<keyword evidence="3" id="KW-1185">Reference proteome</keyword>
<accession>A0A1C3NWD4</accession>
<evidence type="ECO:0000313" key="3">
    <source>
        <dbReference type="Proteomes" id="UP000199013"/>
    </source>
</evidence>
<evidence type="ECO:0000313" key="2">
    <source>
        <dbReference type="EMBL" id="SBW20818.1"/>
    </source>
</evidence>
<proteinExistence type="predicted"/>
<feature type="region of interest" description="Disordered" evidence="1">
    <location>
        <begin position="1"/>
        <end position="41"/>
    </location>
</feature>
<sequence length="59" mass="6373">MADQCSGPVDDDHLDLHGRPAQRRPGCLGEPAPPVSPVRTSSPSTVLVLIIWMRPVSTR</sequence>
<dbReference type="Proteomes" id="UP000199013">
    <property type="component" value="Unassembled WGS sequence"/>
</dbReference>
<organism evidence="2 3">
    <name type="scientific">Candidatus Protofrankia californiensis</name>
    <dbReference type="NCBI Taxonomy" id="1839754"/>
    <lineage>
        <taxon>Bacteria</taxon>
        <taxon>Bacillati</taxon>
        <taxon>Actinomycetota</taxon>
        <taxon>Actinomycetes</taxon>
        <taxon>Frankiales</taxon>
        <taxon>Frankiaceae</taxon>
        <taxon>Protofrankia</taxon>
    </lineage>
</organism>
<gene>
    <name evidence="2" type="ORF">FDG2_1816</name>
</gene>
<dbReference type="EMBL" id="FLUV01000764">
    <property type="protein sequence ID" value="SBW20818.1"/>
    <property type="molecule type" value="Genomic_DNA"/>
</dbReference>